<gene>
    <name evidence="3" type="ORF">EHF33_03315</name>
</gene>
<dbReference type="Proteomes" id="UP000276417">
    <property type="component" value="Chromosome 1"/>
</dbReference>
<dbReference type="Pfam" id="PF21347">
    <property type="entry name" value="DUF3108_like"/>
    <property type="match status" value="1"/>
</dbReference>
<evidence type="ECO:0000313" key="4">
    <source>
        <dbReference type="Proteomes" id="UP000276417"/>
    </source>
</evidence>
<reference evidence="3 4" key="1">
    <citation type="submission" date="2018-11" db="EMBL/GenBank/DDBJ databases">
        <title>Deinococcus shelandsis sp. nov., isolated from South Shetland Islands soil of Antarctica.</title>
        <authorList>
            <person name="Tian J."/>
        </authorList>
    </citation>
    <scope>NUCLEOTIDE SEQUENCE [LARGE SCALE GENOMIC DNA]</scope>
    <source>
        <strain evidence="3 4">S14-83T</strain>
    </source>
</reference>
<organism evidence="3 4">
    <name type="scientific">Deinococcus psychrotolerans</name>
    <dbReference type="NCBI Taxonomy" id="2489213"/>
    <lineage>
        <taxon>Bacteria</taxon>
        <taxon>Thermotogati</taxon>
        <taxon>Deinococcota</taxon>
        <taxon>Deinococci</taxon>
        <taxon>Deinococcales</taxon>
        <taxon>Deinococcaceae</taxon>
        <taxon>Deinococcus</taxon>
    </lineage>
</organism>
<keyword evidence="1" id="KW-1133">Transmembrane helix</keyword>
<dbReference type="KEGG" id="dph:EHF33_03315"/>
<dbReference type="EMBL" id="CP034183">
    <property type="protein sequence ID" value="AZI41899.1"/>
    <property type="molecule type" value="Genomic_DNA"/>
</dbReference>
<evidence type="ECO:0000259" key="2">
    <source>
        <dbReference type="Pfam" id="PF21347"/>
    </source>
</evidence>
<dbReference type="RefSeq" id="WP_124867869.1">
    <property type="nucleotide sequence ID" value="NZ_CP034183.1"/>
</dbReference>
<sequence>MRFENAPSCPVQRPQSPRPLVLRASAVCAGALGFLSVGSAFAGACDHPYFANAGTFTYRTTAAGQVITTTSTIKLSGNTVTVNGETSGQAYNVVYDCRGGQISIRAGSQQKTAMIMSSVPPASQWKNGFVWKSAATIGSMTSQTTNRIVGSEQVTTPAGTFQALKVQSSTSMDISKMFKGQKVPPEMAKSMKDVQTTAWYAKGVGVVKQVSPNSSLELIKVSR</sequence>
<accession>A0A3G8Y960</accession>
<proteinExistence type="predicted"/>
<protein>
    <recommendedName>
        <fullName evidence="2">DUF3108 domain-containing protein</fullName>
    </recommendedName>
</protein>
<evidence type="ECO:0000313" key="3">
    <source>
        <dbReference type="EMBL" id="AZI41899.1"/>
    </source>
</evidence>
<keyword evidence="1" id="KW-0812">Transmembrane</keyword>
<keyword evidence="1" id="KW-0472">Membrane</keyword>
<dbReference type="Gene3D" id="2.40.360.20">
    <property type="match status" value="1"/>
</dbReference>
<feature type="transmembrane region" description="Helical" evidence="1">
    <location>
        <begin position="20"/>
        <end position="42"/>
    </location>
</feature>
<feature type="domain" description="DUF3108" evidence="2">
    <location>
        <begin position="134"/>
        <end position="211"/>
    </location>
</feature>
<dbReference type="OrthoDB" id="73832at2"/>
<keyword evidence="4" id="KW-1185">Reference proteome</keyword>
<dbReference type="AlphaFoldDB" id="A0A3G8Y960"/>
<dbReference type="InterPro" id="IPR049279">
    <property type="entry name" value="DUF3108-like"/>
</dbReference>
<evidence type="ECO:0000256" key="1">
    <source>
        <dbReference type="SAM" id="Phobius"/>
    </source>
</evidence>
<name>A0A3G8Y960_9DEIO</name>